<evidence type="ECO:0000313" key="2">
    <source>
        <dbReference type="EMBL" id="GAI31584.1"/>
    </source>
</evidence>
<reference evidence="2" key="1">
    <citation type="journal article" date="2014" name="Front. Microbiol.">
        <title>High frequency of phylogenetically diverse reductive dehalogenase-homologous genes in deep subseafloor sedimentary metagenomes.</title>
        <authorList>
            <person name="Kawai M."/>
            <person name="Futagami T."/>
            <person name="Toyoda A."/>
            <person name="Takaki Y."/>
            <person name="Nishi S."/>
            <person name="Hori S."/>
            <person name="Arai W."/>
            <person name="Tsubouchi T."/>
            <person name="Morono Y."/>
            <person name="Uchiyama I."/>
            <person name="Ito T."/>
            <person name="Fujiyama A."/>
            <person name="Inagaki F."/>
            <person name="Takami H."/>
        </authorList>
    </citation>
    <scope>NUCLEOTIDE SEQUENCE</scope>
    <source>
        <strain evidence="2">Expedition CK06-06</strain>
    </source>
</reference>
<dbReference type="EMBL" id="BARV01018216">
    <property type="protein sequence ID" value="GAI31584.1"/>
    <property type="molecule type" value="Genomic_DNA"/>
</dbReference>
<accession>X1PL40</accession>
<protein>
    <submittedName>
        <fullName evidence="2">Uncharacterized protein</fullName>
    </submittedName>
</protein>
<organism evidence="2">
    <name type="scientific">marine sediment metagenome</name>
    <dbReference type="NCBI Taxonomy" id="412755"/>
    <lineage>
        <taxon>unclassified sequences</taxon>
        <taxon>metagenomes</taxon>
        <taxon>ecological metagenomes</taxon>
    </lineage>
</organism>
<sequence length="50" mass="5405">YRTNQNNSKEDNQRQSSAGTPVQIGKHNIVGVVRKNPGATGWSPSVIIVT</sequence>
<evidence type="ECO:0000256" key="1">
    <source>
        <dbReference type="SAM" id="MobiDB-lite"/>
    </source>
</evidence>
<proteinExistence type="predicted"/>
<feature type="region of interest" description="Disordered" evidence="1">
    <location>
        <begin position="1"/>
        <end position="25"/>
    </location>
</feature>
<name>X1PL40_9ZZZZ</name>
<gene>
    <name evidence="2" type="ORF">S06H3_30863</name>
</gene>
<comment type="caution">
    <text evidence="2">The sequence shown here is derived from an EMBL/GenBank/DDBJ whole genome shotgun (WGS) entry which is preliminary data.</text>
</comment>
<dbReference type="AlphaFoldDB" id="X1PL40"/>
<feature type="non-terminal residue" evidence="2">
    <location>
        <position position="1"/>
    </location>
</feature>